<keyword evidence="1" id="KW-0329">Glyoxylate bypass</keyword>
<name>A0A2A8D127_9BACT</name>
<feature type="domain" description="Isocitrate dehydrogenase kinase/phosphatase (AceK) kinase" evidence="11">
    <location>
        <begin position="322"/>
        <end position="576"/>
    </location>
</feature>
<dbReference type="PANTHER" id="PTHR39559:SF1">
    <property type="entry name" value="ISOCITRATE DEHYDROGENASE KINASE_PHOSPHATASE"/>
    <property type="match status" value="1"/>
</dbReference>
<dbReference type="RefSeq" id="WP_098074799.1">
    <property type="nucleotide sequence ID" value="NZ_PDEQ01000002.1"/>
</dbReference>
<dbReference type="GO" id="GO:0004721">
    <property type="term" value="F:phosphoprotein phosphatase activity"/>
    <property type="evidence" value="ECO:0007669"/>
    <property type="project" value="UniProtKB-KW"/>
</dbReference>
<evidence type="ECO:0000256" key="3">
    <source>
        <dbReference type="ARBA" id="ARBA00022527"/>
    </source>
</evidence>
<dbReference type="PANTHER" id="PTHR39559">
    <property type="match status" value="1"/>
</dbReference>
<evidence type="ECO:0000256" key="2">
    <source>
        <dbReference type="ARBA" id="ARBA00022490"/>
    </source>
</evidence>
<evidence type="ECO:0000256" key="1">
    <source>
        <dbReference type="ARBA" id="ARBA00022435"/>
    </source>
</evidence>
<evidence type="ECO:0000259" key="12">
    <source>
        <dbReference type="Pfam" id="PF20423"/>
    </source>
</evidence>
<evidence type="ECO:0000313" key="14">
    <source>
        <dbReference type="Proteomes" id="UP000220102"/>
    </source>
</evidence>
<evidence type="ECO:0000256" key="10">
    <source>
        <dbReference type="ARBA" id="ARBA00022912"/>
    </source>
</evidence>
<accession>A0A2A8D127</accession>
<dbReference type="GO" id="GO:0006097">
    <property type="term" value="P:glyoxylate cycle"/>
    <property type="evidence" value="ECO:0007669"/>
    <property type="project" value="UniProtKB-KW"/>
</dbReference>
<evidence type="ECO:0000256" key="4">
    <source>
        <dbReference type="ARBA" id="ARBA00022532"/>
    </source>
</evidence>
<dbReference type="GO" id="GO:0005524">
    <property type="term" value="F:ATP binding"/>
    <property type="evidence" value="ECO:0007669"/>
    <property type="project" value="UniProtKB-KW"/>
</dbReference>
<dbReference type="GO" id="GO:0006006">
    <property type="term" value="P:glucose metabolic process"/>
    <property type="evidence" value="ECO:0007669"/>
    <property type="project" value="InterPro"/>
</dbReference>
<organism evidence="13 14">
    <name type="scientific">Longibacter salinarum</name>
    <dbReference type="NCBI Taxonomy" id="1850348"/>
    <lineage>
        <taxon>Bacteria</taxon>
        <taxon>Pseudomonadati</taxon>
        <taxon>Rhodothermota</taxon>
        <taxon>Rhodothermia</taxon>
        <taxon>Rhodothermales</taxon>
        <taxon>Salisaetaceae</taxon>
        <taxon>Longibacter</taxon>
    </lineage>
</organism>
<keyword evidence="7 13" id="KW-0418">Kinase</keyword>
<evidence type="ECO:0000256" key="9">
    <source>
        <dbReference type="ARBA" id="ARBA00022840"/>
    </source>
</evidence>
<evidence type="ECO:0000256" key="5">
    <source>
        <dbReference type="ARBA" id="ARBA00022679"/>
    </source>
</evidence>
<dbReference type="GO" id="GO:0016208">
    <property type="term" value="F:AMP binding"/>
    <property type="evidence" value="ECO:0007669"/>
    <property type="project" value="TreeGrafter"/>
</dbReference>
<proteinExistence type="inferred from homology"/>
<dbReference type="InterPro" id="IPR046855">
    <property type="entry name" value="AceK_kinase"/>
</dbReference>
<comment type="caution">
    <text evidence="13">The sequence shown here is derived from an EMBL/GenBank/DDBJ whole genome shotgun (WGS) entry which is preliminary data.</text>
</comment>
<dbReference type="Proteomes" id="UP000220102">
    <property type="component" value="Unassembled WGS sequence"/>
</dbReference>
<keyword evidence="5" id="KW-0808">Transferase</keyword>
<dbReference type="GO" id="GO:0005737">
    <property type="term" value="C:cytoplasm"/>
    <property type="evidence" value="ECO:0007669"/>
    <property type="project" value="InterPro"/>
</dbReference>
<protein>
    <submittedName>
        <fullName evidence="13">Bifunctional isocitrate dehydrogenase kinase/phosphatase</fullName>
    </submittedName>
</protein>
<dbReference type="HAMAP" id="MF_00747">
    <property type="entry name" value="AceK"/>
    <property type="match status" value="1"/>
</dbReference>
<dbReference type="NCBIfam" id="NF002804">
    <property type="entry name" value="PRK02946.1"/>
    <property type="match status" value="1"/>
</dbReference>
<dbReference type="Pfam" id="PF20423">
    <property type="entry name" value="AceK_regulatory"/>
    <property type="match status" value="1"/>
</dbReference>
<dbReference type="OrthoDB" id="5287793at2"/>
<keyword evidence="10" id="KW-0904">Protein phosphatase</keyword>
<evidence type="ECO:0000256" key="8">
    <source>
        <dbReference type="ARBA" id="ARBA00022801"/>
    </source>
</evidence>
<dbReference type="GO" id="GO:0008772">
    <property type="term" value="F:[isocitrate dehydrogenase (NADP+)] kinase activity"/>
    <property type="evidence" value="ECO:0007669"/>
    <property type="project" value="InterPro"/>
</dbReference>
<evidence type="ECO:0000256" key="7">
    <source>
        <dbReference type="ARBA" id="ARBA00022777"/>
    </source>
</evidence>
<keyword evidence="8" id="KW-0378">Hydrolase</keyword>
<feature type="domain" description="Isocitrate dehydrogenase kinase/phosphatase (AceK) regulatory" evidence="12">
    <location>
        <begin position="22"/>
        <end position="321"/>
    </location>
</feature>
<dbReference type="PIRSF" id="PIRSF000719">
    <property type="entry name" value="AceK"/>
    <property type="match status" value="1"/>
</dbReference>
<gene>
    <name evidence="13" type="ORF">CRI94_06285</name>
</gene>
<dbReference type="InterPro" id="IPR046854">
    <property type="entry name" value="AceK_regulatory"/>
</dbReference>
<dbReference type="EMBL" id="PDEQ01000002">
    <property type="protein sequence ID" value="PEN14626.1"/>
    <property type="molecule type" value="Genomic_DNA"/>
</dbReference>
<dbReference type="GO" id="GO:0004674">
    <property type="term" value="F:protein serine/threonine kinase activity"/>
    <property type="evidence" value="ECO:0007669"/>
    <property type="project" value="UniProtKB-KW"/>
</dbReference>
<keyword evidence="3" id="KW-0723">Serine/threonine-protein kinase</keyword>
<dbReference type="Pfam" id="PF06315">
    <property type="entry name" value="AceK_kinase"/>
    <property type="match status" value="1"/>
</dbReference>
<keyword evidence="14" id="KW-1185">Reference proteome</keyword>
<dbReference type="InterPro" id="IPR010452">
    <property type="entry name" value="Isocitrate_DH_AceK"/>
</dbReference>
<reference evidence="13 14" key="1">
    <citation type="submission" date="2017-10" db="EMBL/GenBank/DDBJ databases">
        <title>Draft genome of Longibacter Salinarum.</title>
        <authorList>
            <person name="Goh K.M."/>
            <person name="Shamsir M.S."/>
            <person name="Lim S.W."/>
        </authorList>
    </citation>
    <scope>NUCLEOTIDE SEQUENCE [LARGE SCALE GENOMIC DNA]</scope>
    <source>
        <strain evidence="13 14">KCTC 52045</strain>
    </source>
</reference>
<keyword evidence="4" id="KW-0816">Tricarboxylic acid cycle</keyword>
<evidence type="ECO:0000313" key="13">
    <source>
        <dbReference type="EMBL" id="PEN14626.1"/>
    </source>
</evidence>
<keyword evidence="6" id="KW-0547">Nucleotide-binding</keyword>
<keyword evidence="9" id="KW-0067">ATP-binding</keyword>
<evidence type="ECO:0000256" key="6">
    <source>
        <dbReference type="ARBA" id="ARBA00022741"/>
    </source>
</evidence>
<evidence type="ECO:0000259" key="11">
    <source>
        <dbReference type="Pfam" id="PF06315"/>
    </source>
</evidence>
<dbReference type="GO" id="GO:0006099">
    <property type="term" value="P:tricarboxylic acid cycle"/>
    <property type="evidence" value="ECO:0007669"/>
    <property type="project" value="UniProtKB-KW"/>
</dbReference>
<dbReference type="AlphaFoldDB" id="A0A2A8D127"/>
<keyword evidence="2" id="KW-0963">Cytoplasm</keyword>
<sequence length="599" mass="69701">MSAPPRASYGPPFVEPPASRHARLVCDAFDAYQARFRVITRRAQRRFEQRNWHELRSDATERLTLYRQVVDHIEADTRHHLGDRLYSKDLWRQIRNAYSKLTRDKKDAELAETFYNSLTRRIFNTVGVDPQIEFVTTDITGPHRPPDRPVSVGFSDLPTTDAFLDAILEDYAFNAPYAHREVDIRRAAQFIDDRLRRRGLSDPIDAINLARPVFYRGIGAYLVGSITIGETKVPFTLAFHHDDDGVVIDAVLLREDDVSILFSFARTYFLVDTRHPHSLVHFLKDILPRKRIAELYISIGYNKHGKTELYRDLLHHFQHTDDQFERAAGQRGMVMTVFTMPSYDMVFKLIKDTFDYPKSTTRSEVKERYHLVFKHDRAGRLVDAQEFEHLRLNERLFQDELEDELLDIAGNIVHHDGDRVTIDHCYVERRVTPLDVYIRENGFERSRNALTDYGNAIKDLARTNIFPGDLLLKNFGVTRHGRVVFYDYDELGFVTDYNFRSKPQAKSYMDELSADAWFYVGPDDVFPEEFRVTMGVSDELMEAFEEVHGDLFTAEFWNDVQSRIENGALIPILPYPPSERLPHRRTVTPGKQTADLMKQ</sequence>